<dbReference type="RefSeq" id="WP_133403290.1">
    <property type="nucleotide sequence ID" value="NZ_SMTK01000002.1"/>
</dbReference>
<dbReference type="Pfam" id="PF01575">
    <property type="entry name" value="MaoC_dehydratas"/>
    <property type="match status" value="1"/>
</dbReference>
<feature type="region of interest" description="Disordered" evidence="2">
    <location>
        <begin position="164"/>
        <end position="210"/>
    </location>
</feature>
<evidence type="ECO:0000313" key="4">
    <source>
        <dbReference type="EMBL" id="TDK26940.1"/>
    </source>
</evidence>
<proteinExistence type="inferred from homology"/>
<evidence type="ECO:0000256" key="1">
    <source>
        <dbReference type="ARBA" id="ARBA00005254"/>
    </source>
</evidence>
<comment type="caution">
    <text evidence="4">The sequence shown here is derived from an EMBL/GenBank/DDBJ whole genome shotgun (WGS) entry which is preliminary data.</text>
</comment>
<dbReference type="Proteomes" id="UP000295411">
    <property type="component" value="Unassembled WGS sequence"/>
</dbReference>
<dbReference type="AlphaFoldDB" id="A0A4R5U092"/>
<dbReference type="Gene3D" id="3.10.129.10">
    <property type="entry name" value="Hotdog Thioesterase"/>
    <property type="match status" value="1"/>
</dbReference>
<dbReference type="CDD" id="cd03451">
    <property type="entry name" value="FkbR2"/>
    <property type="match status" value="1"/>
</dbReference>
<dbReference type="SUPFAM" id="SSF54637">
    <property type="entry name" value="Thioesterase/thiol ester dehydrase-isomerase"/>
    <property type="match status" value="1"/>
</dbReference>
<dbReference type="InterPro" id="IPR029069">
    <property type="entry name" value="HotDog_dom_sf"/>
</dbReference>
<organism evidence="4 5">
    <name type="scientific">Arthrobacter crusticola</name>
    <dbReference type="NCBI Taxonomy" id="2547960"/>
    <lineage>
        <taxon>Bacteria</taxon>
        <taxon>Bacillati</taxon>
        <taxon>Actinomycetota</taxon>
        <taxon>Actinomycetes</taxon>
        <taxon>Micrococcales</taxon>
        <taxon>Micrococcaceae</taxon>
        <taxon>Arthrobacter</taxon>
    </lineage>
</organism>
<dbReference type="PANTHER" id="PTHR43664">
    <property type="entry name" value="MONOAMINE OXIDASE-RELATED"/>
    <property type="match status" value="1"/>
</dbReference>
<evidence type="ECO:0000313" key="5">
    <source>
        <dbReference type="Proteomes" id="UP000295411"/>
    </source>
</evidence>
<dbReference type="OrthoDB" id="9796589at2"/>
<evidence type="ECO:0000256" key="2">
    <source>
        <dbReference type="SAM" id="MobiDB-lite"/>
    </source>
</evidence>
<sequence length="210" mass="21854">MGETQEPAPGGVIVQRGLYFDELKIGVRYAHRPGRTLTEADNVLFTTLTMNTQGLHLDAAWSHSQPFGQRLVNSMLTLATLVGQSVTQLTQGTIVAQLGLTDIRFPHPLFHGDTLYTETEITGVRESSSRPGQGIVTMVHTGRNQDGVVVASAERSVLMWSKAGHEAAGSEPAGSEPAGSKPAGSEPAGSEPAGSEPAGSKPAGRGAAGS</sequence>
<dbReference type="InterPro" id="IPR002539">
    <property type="entry name" value="MaoC-like_dom"/>
</dbReference>
<feature type="domain" description="MaoC-like" evidence="3">
    <location>
        <begin position="25"/>
        <end position="141"/>
    </location>
</feature>
<protein>
    <submittedName>
        <fullName evidence="4">MaoC family dehydratase</fullName>
    </submittedName>
</protein>
<keyword evidence="5" id="KW-1185">Reference proteome</keyword>
<evidence type="ECO:0000259" key="3">
    <source>
        <dbReference type="Pfam" id="PF01575"/>
    </source>
</evidence>
<accession>A0A4R5U092</accession>
<comment type="similarity">
    <text evidence="1">Belongs to the enoyl-CoA hydratase/isomerase family.</text>
</comment>
<gene>
    <name evidence="4" type="ORF">E2F48_07225</name>
</gene>
<dbReference type="EMBL" id="SMTK01000002">
    <property type="protein sequence ID" value="TDK26940.1"/>
    <property type="molecule type" value="Genomic_DNA"/>
</dbReference>
<name>A0A4R5U092_9MICC</name>
<reference evidence="4 5" key="1">
    <citation type="submission" date="2019-03" db="EMBL/GenBank/DDBJ databases">
        <title>Arthrobacter sp. nov., an bacterium isolated from biocrust in Mu Us Desert.</title>
        <authorList>
            <person name="Lixiong L."/>
        </authorList>
    </citation>
    <scope>NUCLEOTIDE SEQUENCE [LARGE SCALE GENOMIC DNA]</scope>
    <source>
        <strain evidence="4 5">SLN-3</strain>
    </source>
</reference>
<dbReference type="PANTHER" id="PTHR43664:SF1">
    <property type="entry name" value="BETA-METHYLMALYL-COA DEHYDRATASE"/>
    <property type="match status" value="1"/>
</dbReference>
<dbReference type="InterPro" id="IPR052342">
    <property type="entry name" value="MCH/BMMD"/>
</dbReference>